<dbReference type="OrthoDB" id="9816469at2"/>
<dbReference type="AlphaFoldDB" id="A0A1S1WXA9"/>
<dbReference type="NCBIfam" id="NF011896">
    <property type="entry name" value="PRK15369.1"/>
    <property type="match status" value="1"/>
</dbReference>
<dbReference type="InterPro" id="IPR000792">
    <property type="entry name" value="Tscrpt_reg_LuxR_C"/>
</dbReference>
<dbReference type="SMART" id="SM00421">
    <property type="entry name" value="HTH_LUXR"/>
    <property type="match status" value="1"/>
</dbReference>
<evidence type="ECO:0000256" key="1">
    <source>
        <dbReference type="ARBA" id="ARBA00022553"/>
    </source>
</evidence>
<dbReference type="GO" id="GO:0003677">
    <property type="term" value="F:DNA binding"/>
    <property type="evidence" value="ECO:0007669"/>
    <property type="project" value="UniProtKB-KW"/>
</dbReference>
<keyword evidence="1 6" id="KW-0597">Phosphoprotein</keyword>
<name>A0A1S1WXA9_9NEIS</name>
<keyword evidence="4 9" id="KW-0238">DNA-binding</keyword>
<evidence type="ECO:0000259" key="7">
    <source>
        <dbReference type="PROSITE" id="PS50043"/>
    </source>
</evidence>
<dbReference type="PROSITE" id="PS50110">
    <property type="entry name" value="RESPONSE_REGULATORY"/>
    <property type="match status" value="1"/>
</dbReference>
<dbReference type="PANTHER" id="PTHR43214:SF3">
    <property type="entry name" value="RESPONSE REGULATOR UVRY"/>
    <property type="match status" value="1"/>
</dbReference>
<dbReference type="PRINTS" id="PR00038">
    <property type="entry name" value="HTHLUXR"/>
</dbReference>
<organism evidence="9 10">
    <name type="scientific">Chromobacterium amazonense</name>
    <dbReference type="NCBI Taxonomy" id="1382803"/>
    <lineage>
        <taxon>Bacteria</taxon>
        <taxon>Pseudomonadati</taxon>
        <taxon>Pseudomonadota</taxon>
        <taxon>Betaproteobacteria</taxon>
        <taxon>Neisseriales</taxon>
        <taxon>Chromobacteriaceae</taxon>
        <taxon>Chromobacterium</taxon>
    </lineage>
</organism>
<reference evidence="9 10" key="1">
    <citation type="submission" date="2017-01" db="EMBL/GenBank/DDBJ databases">
        <title>New insights into the genetic diversity of Chromobacterium isolated from tropical freshwater lake.</title>
        <authorList>
            <person name="Santos A.B."/>
            <person name="Nascimento A.M."/>
            <person name="Da Silva P.C."/>
        </authorList>
    </citation>
    <scope>NUCLEOTIDE SEQUENCE [LARGE SCALE GENOMIC DNA]</scope>
    <source>
        <strain evidence="9 10">56AF</strain>
    </source>
</reference>
<evidence type="ECO:0000313" key="9">
    <source>
        <dbReference type="EMBL" id="PRP69739.1"/>
    </source>
</evidence>
<dbReference type="GO" id="GO:0000160">
    <property type="term" value="P:phosphorelay signal transduction system"/>
    <property type="evidence" value="ECO:0007669"/>
    <property type="project" value="UniProtKB-KW"/>
</dbReference>
<dbReference type="SUPFAM" id="SSF52172">
    <property type="entry name" value="CheY-like"/>
    <property type="match status" value="1"/>
</dbReference>
<evidence type="ECO:0000259" key="8">
    <source>
        <dbReference type="PROSITE" id="PS50110"/>
    </source>
</evidence>
<dbReference type="GO" id="GO:0006355">
    <property type="term" value="P:regulation of DNA-templated transcription"/>
    <property type="evidence" value="ECO:0007669"/>
    <property type="project" value="InterPro"/>
</dbReference>
<feature type="modified residue" description="4-aspartylphosphate" evidence="6">
    <location>
        <position position="61"/>
    </location>
</feature>
<dbReference type="RefSeq" id="WP_043627564.1">
    <property type="nucleotide sequence ID" value="NZ_CAWMOE010000032.1"/>
</dbReference>
<accession>A0A1S1WXA9</accession>
<dbReference type="PANTHER" id="PTHR43214">
    <property type="entry name" value="TWO-COMPONENT RESPONSE REGULATOR"/>
    <property type="match status" value="1"/>
</dbReference>
<feature type="domain" description="HTH luxR-type" evidence="7">
    <location>
        <begin position="148"/>
        <end position="213"/>
    </location>
</feature>
<dbReference type="Pfam" id="PF00196">
    <property type="entry name" value="GerE"/>
    <property type="match status" value="1"/>
</dbReference>
<dbReference type="Gene3D" id="3.40.50.2300">
    <property type="match status" value="1"/>
</dbReference>
<evidence type="ECO:0000256" key="2">
    <source>
        <dbReference type="ARBA" id="ARBA00023012"/>
    </source>
</evidence>
<dbReference type="InterPro" id="IPR016032">
    <property type="entry name" value="Sig_transdc_resp-reg_C-effctor"/>
</dbReference>
<dbReference type="Pfam" id="PF00072">
    <property type="entry name" value="Response_reg"/>
    <property type="match status" value="1"/>
</dbReference>
<evidence type="ECO:0000256" key="3">
    <source>
        <dbReference type="ARBA" id="ARBA00023015"/>
    </source>
</evidence>
<dbReference type="PROSITE" id="PS00622">
    <property type="entry name" value="HTH_LUXR_1"/>
    <property type="match status" value="1"/>
</dbReference>
<dbReference type="Proteomes" id="UP000239469">
    <property type="component" value="Unassembled WGS sequence"/>
</dbReference>
<dbReference type="CDD" id="cd06170">
    <property type="entry name" value="LuxR_C_like"/>
    <property type="match status" value="1"/>
</dbReference>
<evidence type="ECO:0000313" key="10">
    <source>
        <dbReference type="Proteomes" id="UP000239469"/>
    </source>
</evidence>
<keyword evidence="5" id="KW-0804">Transcription</keyword>
<dbReference type="InterPro" id="IPR039420">
    <property type="entry name" value="WalR-like"/>
</dbReference>
<dbReference type="CDD" id="cd17535">
    <property type="entry name" value="REC_NarL-like"/>
    <property type="match status" value="1"/>
</dbReference>
<dbReference type="SUPFAM" id="SSF46894">
    <property type="entry name" value="C-terminal effector domain of the bipartite response regulators"/>
    <property type="match status" value="1"/>
</dbReference>
<dbReference type="EMBL" id="MTBD01000028">
    <property type="protein sequence ID" value="PRP69739.1"/>
    <property type="molecule type" value="Genomic_DNA"/>
</dbReference>
<evidence type="ECO:0000256" key="5">
    <source>
        <dbReference type="ARBA" id="ARBA00023163"/>
    </source>
</evidence>
<keyword evidence="2" id="KW-0902">Two-component regulatory system</keyword>
<proteinExistence type="predicted"/>
<feature type="domain" description="Response regulatory" evidence="8">
    <location>
        <begin position="10"/>
        <end position="126"/>
    </location>
</feature>
<protein>
    <submittedName>
        <fullName evidence="9">DNA-binding response regulator</fullName>
    </submittedName>
</protein>
<dbReference type="InterPro" id="IPR011006">
    <property type="entry name" value="CheY-like_superfamily"/>
</dbReference>
<evidence type="ECO:0000256" key="4">
    <source>
        <dbReference type="ARBA" id="ARBA00023125"/>
    </source>
</evidence>
<comment type="caution">
    <text evidence="9">The sequence shown here is derived from an EMBL/GenBank/DDBJ whole genome shotgun (WGS) entry which is preliminary data.</text>
</comment>
<gene>
    <name evidence="9" type="ORF">BUE93_13670</name>
</gene>
<dbReference type="InterPro" id="IPR001789">
    <property type="entry name" value="Sig_transdc_resp-reg_receiver"/>
</dbReference>
<dbReference type="SMART" id="SM00448">
    <property type="entry name" value="REC"/>
    <property type="match status" value="1"/>
</dbReference>
<keyword evidence="3" id="KW-0805">Transcription regulation</keyword>
<dbReference type="PROSITE" id="PS50043">
    <property type="entry name" value="HTH_LUXR_2"/>
    <property type="match status" value="1"/>
</dbReference>
<dbReference type="InterPro" id="IPR058245">
    <property type="entry name" value="NreC/VraR/RcsB-like_REC"/>
</dbReference>
<evidence type="ECO:0000256" key="6">
    <source>
        <dbReference type="PROSITE-ProRule" id="PRU00169"/>
    </source>
</evidence>
<sequence>MTLASASALRVLIVEDHALLIDGIRNLLASQPRYEVVGTVSDGLAVYEACQRLAPDMVLLDLGLPGMDGIDVIHQLRRRWEALRIVVVTASAEEHRGRAALSAGALAYVLKQSPQQVLLAALQHAALGKSYIDPALKLETLDAAERAPIPGDTPLTLRERQVLKLVAEGRRNRDIAELLSISLKTVETHRLNLMRKLDAHNAAELSNWARRLGVLEY</sequence>